<dbReference type="PANTHER" id="PTHR46701">
    <property type="entry name" value="GLYCOSYLTRANSFERASE-LIKE KOBITO 1"/>
    <property type="match status" value="1"/>
</dbReference>
<evidence type="ECO:0008006" key="3">
    <source>
        <dbReference type="Google" id="ProtNLM"/>
    </source>
</evidence>
<name>A0A2U0I5R8_9FLAO</name>
<dbReference type="OrthoDB" id="1997677at2"/>
<reference evidence="1 2" key="1">
    <citation type="submission" date="2018-04" db="EMBL/GenBank/DDBJ databases">
        <title>Marixanthomonas spongiae HN-E44 sp. nov., isolated from a marine sponge.</title>
        <authorList>
            <person name="Luo L."/>
            <person name="Zhuang L."/>
        </authorList>
    </citation>
    <scope>NUCLEOTIDE SEQUENCE [LARGE SCALE GENOMIC DNA]</scope>
    <source>
        <strain evidence="1 2">HN-E44</strain>
    </source>
</reference>
<comment type="caution">
    <text evidence="1">The sequence shown here is derived from an EMBL/GenBank/DDBJ whole genome shotgun (WGS) entry which is preliminary data.</text>
</comment>
<dbReference type="Pfam" id="PF13704">
    <property type="entry name" value="Glyco_tranf_2_4"/>
    <property type="match status" value="1"/>
</dbReference>
<gene>
    <name evidence="1" type="ORF">DDV96_04180</name>
</gene>
<organism evidence="1 2">
    <name type="scientific">Marixanthomonas spongiae</name>
    <dbReference type="NCBI Taxonomy" id="2174845"/>
    <lineage>
        <taxon>Bacteria</taxon>
        <taxon>Pseudomonadati</taxon>
        <taxon>Bacteroidota</taxon>
        <taxon>Flavobacteriia</taxon>
        <taxon>Flavobacteriales</taxon>
        <taxon>Flavobacteriaceae</taxon>
        <taxon>Marixanthomonas</taxon>
    </lineage>
</organism>
<dbReference type="GO" id="GO:0009737">
    <property type="term" value="P:response to abscisic acid"/>
    <property type="evidence" value="ECO:0007669"/>
    <property type="project" value="InterPro"/>
</dbReference>
<evidence type="ECO:0000313" key="2">
    <source>
        <dbReference type="Proteomes" id="UP000245962"/>
    </source>
</evidence>
<dbReference type="PANTHER" id="PTHR46701:SF7">
    <property type="entry name" value="GLYCOSYLTRANSFERASE-LIKE KOBITO 1"/>
    <property type="match status" value="1"/>
</dbReference>
<dbReference type="AlphaFoldDB" id="A0A2U0I5R8"/>
<evidence type="ECO:0000313" key="1">
    <source>
        <dbReference type="EMBL" id="PVW16461.1"/>
    </source>
</evidence>
<keyword evidence="2" id="KW-1185">Reference proteome</keyword>
<sequence>MELLKTAVVLTVKNEARLLRPNLLYHLGLGIDRVFVYFDHTTDNGPETIADLKNVQAQNSVSAEQYSDLPFLKKFWSNAEEHHTARQCLNTYDALQQCKQEGIDWLVSLDADELFITRNKGQQTLTDFFNAEITENYDVIRLPTLEMVNRKMAYQNVMAEETLFKKQKNFKSRFDRIYRKLYNPYTKKHITTSYWLGHTMGKAAINVHSDLIPFNVHRYQKHNGDKPREKKAGNILHYHLYDFEDFLKKYRNFKNRSITYLSGNQINSLKSLWIKLVNDPQHDKASLKNYYKKNIHYNKKELARLHKTRVFNILKRKEEAVVQITKPKEVLRD</sequence>
<dbReference type="InterPro" id="IPR044224">
    <property type="entry name" value="KOBITO1-like"/>
</dbReference>
<protein>
    <recommendedName>
        <fullName evidence="3">Glycosyl transferase family 2</fullName>
    </recommendedName>
</protein>
<dbReference type="EMBL" id="QEHR01000002">
    <property type="protein sequence ID" value="PVW16461.1"/>
    <property type="molecule type" value="Genomic_DNA"/>
</dbReference>
<dbReference type="GO" id="GO:0030244">
    <property type="term" value="P:cellulose biosynthetic process"/>
    <property type="evidence" value="ECO:0007669"/>
    <property type="project" value="InterPro"/>
</dbReference>
<proteinExistence type="predicted"/>
<dbReference type="Proteomes" id="UP000245962">
    <property type="component" value="Unassembled WGS sequence"/>
</dbReference>
<accession>A0A2U0I5R8</accession>